<protein>
    <submittedName>
        <fullName evidence="8">Dihydropyrimidinase</fullName>
    </submittedName>
</protein>
<keyword evidence="4" id="KW-0378">Hydrolase</keyword>
<dbReference type="GO" id="GO:0016812">
    <property type="term" value="F:hydrolase activity, acting on carbon-nitrogen (but not peptide) bonds, in cyclic amides"/>
    <property type="evidence" value="ECO:0007669"/>
    <property type="project" value="TreeGrafter"/>
</dbReference>
<proteinExistence type="inferred from homology"/>
<dbReference type="InterPro" id="IPR032466">
    <property type="entry name" value="Metal_Hydrolase"/>
</dbReference>
<evidence type="ECO:0000256" key="6">
    <source>
        <dbReference type="SAM" id="MobiDB-lite"/>
    </source>
</evidence>
<evidence type="ECO:0000256" key="2">
    <source>
        <dbReference type="ARBA" id="ARBA00008829"/>
    </source>
</evidence>
<dbReference type="FunFam" id="3.20.20.140:FF:000174">
    <property type="entry name" value="Dihydropyrimidinase-related protein 2"/>
    <property type="match status" value="1"/>
</dbReference>
<dbReference type="InterPro" id="IPR006680">
    <property type="entry name" value="Amidohydro-rel"/>
</dbReference>
<dbReference type="Gene3D" id="3.20.20.140">
    <property type="entry name" value="Metal-dependent hydrolases"/>
    <property type="match status" value="1"/>
</dbReference>
<reference evidence="8" key="1">
    <citation type="submission" date="2022-08" db="EMBL/GenBank/DDBJ databases">
        <title>Draft genome sequencing of Roseisolibacter agri AW1220.</title>
        <authorList>
            <person name="Tobiishi Y."/>
            <person name="Tonouchi A."/>
        </authorList>
    </citation>
    <scope>NUCLEOTIDE SEQUENCE</scope>
    <source>
        <strain evidence="8">AW1220</strain>
    </source>
</reference>
<evidence type="ECO:0000256" key="3">
    <source>
        <dbReference type="ARBA" id="ARBA00022723"/>
    </source>
</evidence>
<dbReference type="NCBIfam" id="TIGR02033">
    <property type="entry name" value="D-hydantoinase"/>
    <property type="match status" value="1"/>
</dbReference>
<comment type="similarity">
    <text evidence="2">Belongs to the metallo-dependent hydrolases superfamily. Hydantoinase/dihydropyrimidinase family.</text>
</comment>
<dbReference type="EMBL" id="BRXS01000005">
    <property type="protein sequence ID" value="GLC26905.1"/>
    <property type="molecule type" value="Genomic_DNA"/>
</dbReference>
<comment type="cofactor">
    <cofactor evidence="1">
        <name>Zn(2+)</name>
        <dbReference type="ChEBI" id="CHEBI:29105"/>
    </cofactor>
</comment>
<gene>
    <name evidence="8" type="primary">dht</name>
    <name evidence="8" type="ORF">rosag_34180</name>
</gene>
<feature type="domain" description="Amidohydrolase-related" evidence="7">
    <location>
        <begin position="51"/>
        <end position="399"/>
    </location>
</feature>
<dbReference type="InterPro" id="IPR011059">
    <property type="entry name" value="Metal-dep_hydrolase_composite"/>
</dbReference>
<comment type="caution">
    <text evidence="8">The sequence shown here is derived from an EMBL/GenBank/DDBJ whole genome shotgun (WGS) entry which is preliminary data.</text>
</comment>
<dbReference type="RefSeq" id="WP_284351355.1">
    <property type="nucleotide sequence ID" value="NZ_BRXS01000005.1"/>
</dbReference>
<dbReference type="Gene3D" id="2.30.40.10">
    <property type="entry name" value="Urease, subunit C, domain 1"/>
    <property type="match status" value="1"/>
</dbReference>
<keyword evidence="9" id="KW-1185">Reference proteome</keyword>
<dbReference type="SUPFAM" id="SSF51556">
    <property type="entry name" value="Metallo-dependent hydrolases"/>
    <property type="match status" value="1"/>
</dbReference>
<dbReference type="InterPro" id="IPR011778">
    <property type="entry name" value="Hydantoinase/dihydroPyrase"/>
</dbReference>
<dbReference type="InterPro" id="IPR050378">
    <property type="entry name" value="Metallo-dep_Hydrolases_sf"/>
</dbReference>
<evidence type="ECO:0000313" key="9">
    <source>
        <dbReference type="Proteomes" id="UP001161325"/>
    </source>
</evidence>
<dbReference type="SUPFAM" id="SSF51338">
    <property type="entry name" value="Composite domain of metallo-dependent hydrolases"/>
    <property type="match status" value="1"/>
</dbReference>
<dbReference type="GO" id="GO:0005829">
    <property type="term" value="C:cytosol"/>
    <property type="evidence" value="ECO:0007669"/>
    <property type="project" value="TreeGrafter"/>
</dbReference>
<dbReference type="AlphaFoldDB" id="A0AA37V1W6"/>
<evidence type="ECO:0000313" key="8">
    <source>
        <dbReference type="EMBL" id="GLC26905.1"/>
    </source>
</evidence>
<dbReference type="PANTHER" id="PTHR11647:SF1">
    <property type="entry name" value="COLLAPSIN RESPONSE MEDIATOR PROTEIN"/>
    <property type="match status" value="1"/>
</dbReference>
<accession>A0AA37V1W6</accession>
<evidence type="ECO:0000256" key="1">
    <source>
        <dbReference type="ARBA" id="ARBA00001947"/>
    </source>
</evidence>
<keyword evidence="3" id="KW-0479">Metal-binding</keyword>
<feature type="modified residue" description="N6-carboxylysine" evidence="5">
    <location>
        <position position="150"/>
    </location>
</feature>
<evidence type="ECO:0000256" key="5">
    <source>
        <dbReference type="PIRSR" id="PIRSR611778-50"/>
    </source>
</evidence>
<dbReference type="GO" id="GO:0046872">
    <property type="term" value="F:metal ion binding"/>
    <property type="evidence" value="ECO:0007669"/>
    <property type="project" value="UniProtKB-KW"/>
</dbReference>
<evidence type="ECO:0000259" key="7">
    <source>
        <dbReference type="Pfam" id="PF01979"/>
    </source>
</evidence>
<feature type="region of interest" description="Disordered" evidence="6">
    <location>
        <begin position="453"/>
        <end position="482"/>
    </location>
</feature>
<sequence length="491" mass="53860">MRFDKVIAGGTVVTPGGTFVGDVGIIGEKIAALGTELDDEGADFIPATGHLVLPGVLDVHVHLELPFCGTVSADDYRTGTRAGARGGVTTVIDFAIPSAGGTLAQAADTWMRKAEGKSLIDYTFHICITRWQEQKDQIADMVARGFTTFKEFMIYESEGWQSDDRALFGTLEQMREHGAMLLVHAESARVLDELIARHHTPEEMQRWGAQLHRITRPNFIEAEAIERAVRWCEVTGGQLYIVHMSTAEGTDIVRAAQARGVPVLAETCVQYLVLDDSVFERPDGHLFACCPQLKGRNDIDRLWEGLRRGEVSVVSTDTCTFTREQKAMWNGDWTKIPMGMPGLETLLPLTYTQGVLGGRLSLEEMVRKLSTNPARIMGLAPRKGAIQVGADADVAIIHPTSTRRVDPAEMETNADWSPYEGMELAGFARTTLSRGEVIVDDYRVVGREGRGQWLPRTSAGLAPRSDAAPVAAPRDASPSPFRDHRVEIHLG</sequence>
<comment type="PTM">
    <text evidence="5">Carbamylation allows a single lysine to coordinate two divalent metal cations.</text>
</comment>
<dbReference type="PANTHER" id="PTHR11647">
    <property type="entry name" value="HYDRANTOINASE/DIHYDROPYRIMIDINASE FAMILY MEMBER"/>
    <property type="match status" value="1"/>
</dbReference>
<organism evidence="8 9">
    <name type="scientific">Roseisolibacter agri</name>
    <dbReference type="NCBI Taxonomy" id="2014610"/>
    <lineage>
        <taxon>Bacteria</taxon>
        <taxon>Pseudomonadati</taxon>
        <taxon>Gemmatimonadota</taxon>
        <taxon>Gemmatimonadia</taxon>
        <taxon>Gemmatimonadales</taxon>
        <taxon>Gemmatimonadaceae</taxon>
        <taxon>Roseisolibacter</taxon>
    </lineage>
</organism>
<name>A0AA37V1W6_9BACT</name>
<evidence type="ECO:0000256" key="4">
    <source>
        <dbReference type="ARBA" id="ARBA00022801"/>
    </source>
</evidence>
<dbReference type="Proteomes" id="UP001161325">
    <property type="component" value="Unassembled WGS sequence"/>
</dbReference>
<dbReference type="Pfam" id="PF01979">
    <property type="entry name" value="Amidohydro_1"/>
    <property type="match status" value="1"/>
</dbReference>